<feature type="region of interest" description="Disordered" evidence="13">
    <location>
        <begin position="544"/>
        <end position="628"/>
    </location>
</feature>
<keyword evidence="5" id="KW-0645">Protease</keyword>
<comment type="catalytic activity">
    <reaction evidence="10">
        <text>C-terminal L-alpha-aminoacyl-L-glutamyl-L-glutamyl-[tubulin] + H2O = C-terminal L-alpha-aminoacyl-L-glutamyl-[tubulin] + L-glutamate</text>
        <dbReference type="Rhea" id="RHEA:63792"/>
        <dbReference type="Rhea" id="RHEA-COMP:16435"/>
        <dbReference type="Rhea" id="RHEA-COMP:16436"/>
        <dbReference type="ChEBI" id="CHEBI:15377"/>
        <dbReference type="ChEBI" id="CHEBI:29985"/>
        <dbReference type="ChEBI" id="CHEBI:149555"/>
        <dbReference type="ChEBI" id="CHEBI:149556"/>
        <dbReference type="EC" id="3.4.17.24"/>
    </reaction>
    <physiologicalReaction direction="left-to-right" evidence="10">
        <dbReference type="Rhea" id="RHEA:63793"/>
    </physiologicalReaction>
</comment>
<dbReference type="InterPro" id="IPR000834">
    <property type="entry name" value="Peptidase_M14"/>
</dbReference>
<feature type="region of interest" description="Disordered" evidence="13">
    <location>
        <begin position="409"/>
        <end position="428"/>
    </location>
</feature>
<dbReference type="Gene3D" id="2.60.40.3120">
    <property type="match status" value="1"/>
</dbReference>
<dbReference type="EC" id="3.4.17.24" evidence="11"/>
<evidence type="ECO:0000256" key="5">
    <source>
        <dbReference type="ARBA" id="ARBA00022670"/>
    </source>
</evidence>
<feature type="region of interest" description="Disordered" evidence="13">
    <location>
        <begin position="852"/>
        <end position="935"/>
    </location>
</feature>
<feature type="compositionally biased region" description="Basic residues" evidence="13">
    <location>
        <begin position="892"/>
        <end position="903"/>
    </location>
</feature>
<dbReference type="Gene3D" id="3.40.630.10">
    <property type="entry name" value="Zn peptidases"/>
    <property type="match status" value="1"/>
</dbReference>
<keyword evidence="8" id="KW-0862">Zinc</keyword>
<feature type="region of interest" description="Disordered" evidence="13">
    <location>
        <begin position="779"/>
        <end position="818"/>
    </location>
</feature>
<evidence type="ECO:0000313" key="15">
    <source>
        <dbReference type="EMBL" id="CAD9081239.1"/>
    </source>
</evidence>
<comment type="cofactor">
    <cofactor evidence="1">
        <name>Zn(2+)</name>
        <dbReference type="ChEBI" id="CHEBI:29105"/>
    </cofactor>
</comment>
<feature type="compositionally biased region" description="Polar residues" evidence="13">
    <location>
        <begin position="663"/>
        <end position="678"/>
    </location>
</feature>
<feature type="active site" description="Proton donor/acceptor" evidence="12">
    <location>
        <position position="447"/>
    </location>
</feature>
<evidence type="ECO:0000256" key="6">
    <source>
        <dbReference type="ARBA" id="ARBA00022723"/>
    </source>
</evidence>
<sequence length="935" mass="104907">MSQHQILKTFPHSPPLTISSQFCSGNLTSARVTSHSNHSCHLVCSTSGDLNAPKYSTWFYFWVKLGKETEHRSVATAESSFAIHFTIQNMNAQKKLYKQGMKPVLRCGSSGEWHRSPEKVIFQEMDNCDDHTHDDQLKWQLKFKLSIPAEKRHKKWYIAYCFPWSVADNDKLLSQLQSQYHNHKKIYFHREVLVNSLEGRNVEVLTVSSHKGKLQQREDADISAYVGGGQHADAPSSPSTPSLYPDPSQDRAFRFPRKKCYLLTARVHPGESPASHIFNGFLKFILSPTDPRAAILRNHYVFKFVPLLNPDGVSRGHYRADTQGLNLNRFYKEPLLEEHPSIYAIKALAGYLTEHSNLHIYMDLHAHATKRGHFIFGNSLPDFEQQLENVLYSKLVALNTQHLDFHGGNFSEKSMTRKDKRDGLSKDGTGRVGMYQHTGLVHCYTLEGNYNTGRSINHIGDLPSCSLAGNGAHYAPDDLPTYTKQCPKYDIAIFEDVGKALVTALLDMTLGDANPYTRIRSTNLRNIEGVKGWTSKMMRRKKKFWKDASKKRSPIWERGAQTSVSKDESDDEDVDGDDGDHERNNTSRKNQRHPQITTEDEVVNDSDDDDNSSTDGDGSGQKSFQNASNCIKRHASATTRVVSITEHTPPSHHHKEKHHSEEATLSSANRRLSHTSAPHSPLIYAKENTHRDMPKTSHNLRRPSTSYPLGKQLPAGTVKPNTSLPQTRRKIASQKKIHGRPVVCNSVSSFERLTQPKAPRVKNPMTQSFNANLIKFDPRYNDTTGHTAEDPLQQEVSRGDNQSHLVPRRPSLGSLSGGPNASMHAARYAISDGVVFAQSVVRTTGEWHSDASIVADSDSTNSSSSGVENGNLQKKTMPILPTTSVHYSNSVVKKKKRIKKKKGSGSSEKKSAAGSIVDSGQQKKWRRKRVGMRMI</sequence>
<feature type="compositionally biased region" description="Basic residues" evidence="13">
    <location>
        <begin position="727"/>
        <end position="738"/>
    </location>
</feature>
<dbReference type="SUPFAM" id="SSF53187">
    <property type="entry name" value="Zn-dependent exopeptidases"/>
    <property type="match status" value="1"/>
</dbReference>
<dbReference type="Pfam" id="PF00246">
    <property type="entry name" value="Peptidase_M14"/>
    <property type="match status" value="1"/>
</dbReference>
<protein>
    <recommendedName>
        <fullName evidence="11">tubulin-glutamate carboxypeptidase</fullName>
        <ecNumber evidence="11">3.4.17.24</ecNumber>
    </recommendedName>
</protein>
<keyword evidence="4" id="KW-0963">Cytoplasm</keyword>
<dbReference type="CDD" id="cd06236">
    <property type="entry name" value="M14_AGBL5_like"/>
    <property type="match status" value="1"/>
</dbReference>
<feature type="compositionally biased region" description="Low complexity" evidence="13">
    <location>
        <begin position="856"/>
        <end position="865"/>
    </location>
</feature>
<keyword evidence="7" id="KW-0378">Hydrolase</keyword>
<dbReference type="PROSITE" id="PS52035">
    <property type="entry name" value="PEPTIDASE_M14"/>
    <property type="match status" value="1"/>
</dbReference>
<evidence type="ECO:0000259" key="14">
    <source>
        <dbReference type="PROSITE" id="PS52035"/>
    </source>
</evidence>
<dbReference type="GO" id="GO:0004181">
    <property type="term" value="F:metallocarboxypeptidase activity"/>
    <property type="evidence" value="ECO:0007669"/>
    <property type="project" value="InterPro"/>
</dbReference>
<organism evidence="15">
    <name type="scientific">Percolomonas cosmopolitus</name>
    <dbReference type="NCBI Taxonomy" id="63605"/>
    <lineage>
        <taxon>Eukaryota</taxon>
        <taxon>Discoba</taxon>
        <taxon>Heterolobosea</taxon>
        <taxon>Tetramitia</taxon>
        <taxon>Eutetramitia</taxon>
        <taxon>Percolomonadidae</taxon>
        <taxon>Percolomonas</taxon>
    </lineage>
</organism>
<accession>A0A7S1KPS0</accession>
<comment type="similarity">
    <text evidence="3 12">Belongs to the peptidase M14 family.</text>
</comment>
<evidence type="ECO:0000256" key="9">
    <source>
        <dbReference type="ARBA" id="ARBA00023049"/>
    </source>
</evidence>
<evidence type="ECO:0000256" key="8">
    <source>
        <dbReference type="ARBA" id="ARBA00022833"/>
    </source>
</evidence>
<feature type="compositionally biased region" description="Basic and acidic residues" evidence="13">
    <location>
        <begin position="414"/>
        <end position="428"/>
    </location>
</feature>
<evidence type="ECO:0000256" key="3">
    <source>
        <dbReference type="ARBA" id="ARBA00005988"/>
    </source>
</evidence>
<dbReference type="GO" id="GO:0008270">
    <property type="term" value="F:zinc ion binding"/>
    <property type="evidence" value="ECO:0007669"/>
    <property type="project" value="InterPro"/>
</dbReference>
<name>A0A7S1KPS0_9EUKA</name>
<evidence type="ECO:0000256" key="1">
    <source>
        <dbReference type="ARBA" id="ARBA00001947"/>
    </source>
</evidence>
<evidence type="ECO:0000256" key="12">
    <source>
        <dbReference type="PROSITE-ProRule" id="PRU01379"/>
    </source>
</evidence>
<evidence type="ECO:0000256" key="13">
    <source>
        <dbReference type="SAM" id="MobiDB-lite"/>
    </source>
</evidence>
<proteinExistence type="inferred from homology"/>
<evidence type="ECO:0000256" key="11">
    <source>
        <dbReference type="ARBA" id="ARBA00026108"/>
    </source>
</evidence>
<dbReference type="EMBL" id="HBGD01005409">
    <property type="protein sequence ID" value="CAD9081239.1"/>
    <property type="molecule type" value="Transcribed_RNA"/>
</dbReference>
<dbReference type="InterPro" id="IPR034286">
    <property type="entry name" value="M14_AGBL5-like"/>
</dbReference>
<feature type="compositionally biased region" description="Acidic residues" evidence="13">
    <location>
        <begin position="598"/>
        <end position="612"/>
    </location>
</feature>
<feature type="compositionally biased region" description="Basic residues" evidence="13">
    <location>
        <begin position="923"/>
        <end position="935"/>
    </location>
</feature>
<dbReference type="AlphaFoldDB" id="A0A7S1KPS0"/>
<feature type="region of interest" description="Disordered" evidence="13">
    <location>
        <begin position="645"/>
        <end position="738"/>
    </location>
</feature>
<evidence type="ECO:0000256" key="7">
    <source>
        <dbReference type="ARBA" id="ARBA00022801"/>
    </source>
</evidence>
<comment type="subcellular location">
    <subcellularLocation>
        <location evidence="2">Cytoplasm</location>
    </subcellularLocation>
</comment>
<keyword evidence="6" id="KW-0479">Metal-binding</keyword>
<feature type="domain" description="Peptidase M14" evidence="14">
    <location>
        <begin position="160"/>
        <end position="509"/>
    </location>
</feature>
<evidence type="ECO:0000256" key="4">
    <source>
        <dbReference type="ARBA" id="ARBA00022490"/>
    </source>
</evidence>
<evidence type="ECO:0000256" key="2">
    <source>
        <dbReference type="ARBA" id="ARBA00004496"/>
    </source>
</evidence>
<gene>
    <name evidence="15" type="ORF">PCOS0759_LOCUS4479</name>
</gene>
<dbReference type="GO" id="GO:0006508">
    <property type="term" value="P:proteolysis"/>
    <property type="evidence" value="ECO:0007669"/>
    <property type="project" value="UniProtKB-KW"/>
</dbReference>
<dbReference type="PANTHER" id="PTHR12756:SF12">
    <property type="entry name" value="CYTOSOLIC CARBOXYPEPTIDASE-LIKE PROTEIN 5"/>
    <property type="match status" value="1"/>
</dbReference>
<reference evidence="15" key="1">
    <citation type="submission" date="2021-01" db="EMBL/GenBank/DDBJ databases">
        <authorList>
            <person name="Corre E."/>
            <person name="Pelletier E."/>
            <person name="Niang G."/>
            <person name="Scheremetjew M."/>
            <person name="Finn R."/>
            <person name="Kale V."/>
            <person name="Holt S."/>
            <person name="Cochrane G."/>
            <person name="Meng A."/>
            <person name="Brown T."/>
            <person name="Cohen L."/>
        </authorList>
    </citation>
    <scope>NUCLEOTIDE SEQUENCE</scope>
    <source>
        <strain evidence="15">WS</strain>
    </source>
</reference>
<dbReference type="PANTHER" id="PTHR12756">
    <property type="entry name" value="CYTOSOLIC CARBOXYPEPTIDASE"/>
    <property type="match status" value="1"/>
</dbReference>
<keyword evidence="9" id="KW-0482">Metalloprotease</keyword>
<feature type="compositionally biased region" description="Polar residues" evidence="13">
    <location>
        <begin position="794"/>
        <end position="804"/>
    </location>
</feature>
<feature type="compositionally biased region" description="Acidic residues" evidence="13">
    <location>
        <begin position="568"/>
        <end position="579"/>
    </location>
</feature>
<dbReference type="InterPro" id="IPR050821">
    <property type="entry name" value="Cytosolic_carboxypeptidase"/>
</dbReference>
<feature type="region of interest" description="Disordered" evidence="13">
    <location>
        <begin position="226"/>
        <end position="248"/>
    </location>
</feature>
<evidence type="ECO:0000256" key="10">
    <source>
        <dbReference type="ARBA" id="ARBA00024524"/>
    </source>
</evidence>
<dbReference type="GO" id="GO:0005737">
    <property type="term" value="C:cytoplasm"/>
    <property type="evidence" value="ECO:0007669"/>
    <property type="project" value="UniProtKB-SubCell"/>
</dbReference>